<keyword evidence="5" id="KW-0862">Zinc</keyword>
<feature type="domain" description="C2H2-type" evidence="11">
    <location>
        <begin position="22"/>
        <end position="49"/>
    </location>
</feature>
<name>A0AA88QFU0_9ASTE</name>
<gene>
    <name evidence="12" type="ORF">RJ640_004443</name>
</gene>
<keyword evidence="3" id="KW-0677">Repeat</keyword>
<evidence type="ECO:0000256" key="6">
    <source>
        <dbReference type="ARBA" id="ARBA00023015"/>
    </source>
</evidence>
<feature type="region of interest" description="Disordered" evidence="10">
    <location>
        <begin position="36"/>
        <end position="61"/>
    </location>
</feature>
<evidence type="ECO:0000256" key="10">
    <source>
        <dbReference type="SAM" id="MobiDB-lite"/>
    </source>
</evidence>
<evidence type="ECO:0000256" key="4">
    <source>
        <dbReference type="ARBA" id="ARBA00022771"/>
    </source>
</evidence>
<keyword evidence="8" id="KW-0539">Nucleus</keyword>
<keyword evidence="4 9" id="KW-0863">Zinc-finger</keyword>
<evidence type="ECO:0000256" key="1">
    <source>
        <dbReference type="ARBA" id="ARBA00004123"/>
    </source>
</evidence>
<keyword evidence="2" id="KW-0479">Metal-binding</keyword>
<dbReference type="InterPro" id="IPR013087">
    <property type="entry name" value="Znf_C2H2_type"/>
</dbReference>
<evidence type="ECO:0000256" key="2">
    <source>
        <dbReference type="ARBA" id="ARBA00022723"/>
    </source>
</evidence>
<dbReference type="PROSITE" id="PS50157">
    <property type="entry name" value="ZINC_FINGER_C2H2_2"/>
    <property type="match status" value="1"/>
</dbReference>
<evidence type="ECO:0000259" key="11">
    <source>
        <dbReference type="PROSITE" id="PS50157"/>
    </source>
</evidence>
<dbReference type="Gene3D" id="3.30.160.60">
    <property type="entry name" value="Classic Zinc Finger"/>
    <property type="match status" value="1"/>
</dbReference>
<dbReference type="PANTHER" id="PTHR26374:SF425">
    <property type="entry name" value="C2H2-TYPE ZINC FINGER PROTEIN"/>
    <property type="match status" value="1"/>
</dbReference>
<evidence type="ECO:0000256" key="5">
    <source>
        <dbReference type="ARBA" id="ARBA00022833"/>
    </source>
</evidence>
<evidence type="ECO:0000313" key="12">
    <source>
        <dbReference type="EMBL" id="KAK2968437.1"/>
    </source>
</evidence>
<dbReference type="Pfam" id="PF13912">
    <property type="entry name" value="zf-C2H2_6"/>
    <property type="match status" value="1"/>
</dbReference>
<protein>
    <recommendedName>
        <fullName evidence="11">C2H2-type domain-containing protein</fullName>
    </recommendedName>
</protein>
<dbReference type="GO" id="GO:0005634">
    <property type="term" value="C:nucleus"/>
    <property type="evidence" value="ECO:0007669"/>
    <property type="project" value="UniProtKB-SubCell"/>
</dbReference>
<dbReference type="PANTHER" id="PTHR26374">
    <property type="entry name" value="ZINC FINGER PROTEIN ZAT5"/>
    <property type="match status" value="1"/>
</dbReference>
<dbReference type="GO" id="GO:0008270">
    <property type="term" value="F:zinc ion binding"/>
    <property type="evidence" value="ECO:0007669"/>
    <property type="project" value="UniProtKB-KW"/>
</dbReference>
<proteinExistence type="predicted"/>
<keyword evidence="7" id="KW-0804">Transcription</keyword>
<dbReference type="EMBL" id="JAVXUO010002917">
    <property type="protein sequence ID" value="KAK2968437.1"/>
    <property type="molecule type" value="Genomic_DNA"/>
</dbReference>
<sequence>MADCLILFAQSGCQEKIIVESYKCRMCNRSFPSFQALGGHRESHKKPKGMQEKRNRNVQNPIPMLAPFSKKVVHDATKIAEEKEVPWTVIFGGSIGASDG</sequence>
<dbReference type="Proteomes" id="UP001187471">
    <property type="component" value="Unassembled WGS sequence"/>
</dbReference>
<comment type="subcellular location">
    <subcellularLocation>
        <location evidence="1">Nucleus</location>
    </subcellularLocation>
</comment>
<accession>A0AA88QFU0</accession>
<reference evidence="12" key="1">
    <citation type="submission" date="2022-12" db="EMBL/GenBank/DDBJ databases">
        <title>Draft genome assemblies for two species of Escallonia (Escalloniales).</title>
        <authorList>
            <person name="Chanderbali A."/>
            <person name="Dervinis C."/>
            <person name="Anghel I."/>
            <person name="Soltis D."/>
            <person name="Soltis P."/>
            <person name="Zapata F."/>
        </authorList>
    </citation>
    <scope>NUCLEOTIDE SEQUENCE</scope>
    <source>
        <strain evidence="12">UCBG92.1500</strain>
        <tissue evidence="12">Leaf</tissue>
    </source>
</reference>
<keyword evidence="13" id="KW-1185">Reference proteome</keyword>
<organism evidence="12 13">
    <name type="scientific">Escallonia rubra</name>
    <dbReference type="NCBI Taxonomy" id="112253"/>
    <lineage>
        <taxon>Eukaryota</taxon>
        <taxon>Viridiplantae</taxon>
        <taxon>Streptophyta</taxon>
        <taxon>Embryophyta</taxon>
        <taxon>Tracheophyta</taxon>
        <taxon>Spermatophyta</taxon>
        <taxon>Magnoliopsida</taxon>
        <taxon>eudicotyledons</taxon>
        <taxon>Gunneridae</taxon>
        <taxon>Pentapetalae</taxon>
        <taxon>asterids</taxon>
        <taxon>campanulids</taxon>
        <taxon>Escalloniales</taxon>
        <taxon>Escalloniaceae</taxon>
        <taxon>Escallonia</taxon>
    </lineage>
</organism>
<dbReference type="InterPro" id="IPR036236">
    <property type="entry name" value="Znf_C2H2_sf"/>
</dbReference>
<keyword evidence="6" id="KW-0805">Transcription regulation</keyword>
<dbReference type="AlphaFoldDB" id="A0AA88QFU0"/>
<dbReference type="SUPFAM" id="SSF57667">
    <property type="entry name" value="beta-beta-alpha zinc fingers"/>
    <property type="match status" value="1"/>
</dbReference>
<dbReference type="PROSITE" id="PS00028">
    <property type="entry name" value="ZINC_FINGER_C2H2_1"/>
    <property type="match status" value="1"/>
</dbReference>
<comment type="caution">
    <text evidence="12">The sequence shown here is derived from an EMBL/GenBank/DDBJ whole genome shotgun (WGS) entry which is preliminary data.</text>
</comment>
<evidence type="ECO:0000256" key="3">
    <source>
        <dbReference type="ARBA" id="ARBA00022737"/>
    </source>
</evidence>
<evidence type="ECO:0000313" key="13">
    <source>
        <dbReference type="Proteomes" id="UP001187471"/>
    </source>
</evidence>
<evidence type="ECO:0000256" key="8">
    <source>
        <dbReference type="ARBA" id="ARBA00023242"/>
    </source>
</evidence>
<evidence type="ECO:0000256" key="9">
    <source>
        <dbReference type="PROSITE-ProRule" id="PRU00042"/>
    </source>
</evidence>
<evidence type="ECO:0000256" key="7">
    <source>
        <dbReference type="ARBA" id="ARBA00023163"/>
    </source>
</evidence>